<dbReference type="OrthoDB" id="9907330at2"/>
<dbReference type="Proteomes" id="UP000317421">
    <property type="component" value="Unassembled WGS sequence"/>
</dbReference>
<name>A0A5C6AKT6_9BACT</name>
<keyword evidence="3" id="KW-1185">Reference proteome</keyword>
<evidence type="ECO:0000256" key="1">
    <source>
        <dbReference type="SAM" id="SignalP"/>
    </source>
</evidence>
<dbReference type="AlphaFoldDB" id="A0A5C6AKT6"/>
<evidence type="ECO:0000313" key="2">
    <source>
        <dbReference type="EMBL" id="TWU00067.1"/>
    </source>
</evidence>
<dbReference type="RefSeq" id="WP_146443595.1">
    <property type="nucleotide sequence ID" value="NZ_SJPR01000001.1"/>
</dbReference>
<keyword evidence="1" id="KW-0732">Signal</keyword>
<gene>
    <name evidence="2" type="ORF">Pla108_10110</name>
</gene>
<accession>A0A5C6AKT6</accession>
<reference evidence="2 3" key="1">
    <citation type="submission" date="2019-02" db="EMBL/GenBank/DDBJ databases">
        <title>Deep-cultivation of Planctomycetes and their phenomic and genomic characterization uncovers novel biology.</title>
        <authorList>
            <person name="Wiegand S."/>
            <person name="Jogler M."/>
            <person name="Boedeker C."/>
            <person name="Pinto D."/>
            <person name="Vollmers J."/>
            <person name="Rivas-Marin E."/>
            <person name="Kohn T."/>
            <person name="Peeters S.H."/>
            <person name="Heuer A."/>
            <person name="Rast P."/>
            <person name="Oberbeckmann S."/>
            <person name="Bunk B."/>
            <person name="Jeske O."/>
            <person name="Meyerdierks A."/>
            <person name="Storesund J.E."/>
            <person name="Kallscheuer N."/>
            <person name="Luecker S."/>
            <person name="Lage O.M."/>
            <person name="Pohl T."/>
            <person name="Merkel B.J."/>
            <person name="Hornburger P."/>
            <person name="Mueller R.-W."/>
            <person name="Bruemmer F."/>
            <person name="Labrenz M."/>
            <person name="Spormann A.M."/>
            <person name="Op Den Camp H."/>
            <person name="Overmann J."/>
            <person name="Amann R."/>
            <person name="Jetten M.S.M."/>
            <person name="Mascher T."/>
            <person name="Medema M.H."/>
            <person name="Devos D.P."/>
            <person name="Kaster A.-K."/>
            <person name="Ovreas L."/>
            <person name="Rohde M."/>
            <person name="Galperin M.Y."/>
            <person name="Jogler C."/>
        </authorList>
    </citation>
    <scope>NUCLEOTIDE SEQUENCE [LARGE SCALE GENOMIC DNA]</scope>
    <source>
        <strain evidence="2 3">Pla108</strain>
    </source>
</reference>
<dbReference type="EMBL" id="SJPR01000001">
    <property type="protein sequence ID" value="TWU00067.1"/>
    <property type="molecule type" value="Genomic_DNA"/>
</dbReference>
<protein>
    <submittedName>
        <fullName evidence="2">Uncharacterized protein</fullName>
    </submittedName>
</protein>
<sequence length="212" mass="23088" precursor="true">MLRTTLTAAVAALLTAPAAADHLDPLLGYTGQVRGQMALVRAQAHATFDDCSSARLIADDVYDELDRLCRELDRLELLITRPIPSRTQVRLIDRALHRLDEQAGDVEDAVREALADPRRHAVRHQPAFRPHGGPIAYSQITTHTVGHRGVRLVIGGGNFGVTIGSTNPTPRVAFRPTHAGRHGVGDPDGDALCGMTDNLRLMTRQLLALYCQ</sequence>
<feature type="signal peptide" evidence="1">
    <location>
        <begin position="1"/>
        <end position="20"/>
    </location>
</feature>
<feature type="chain" id="PRO_5023078849" evidence="1">
    <location>
        <begin position="21"/>
        <end position="212"/>
    </location>
</feature>
<organism evidence="2 3">
    <name type="scientific">Botrimarina colliarenosi</name>
    <dbReference type="NCBI Taxonomy" id="2528001"/>
    <lineage>
        <taxon>Bacteria</taxon>
        <taxon>Pseudomonadati</taxon>
        <taxon>Planctomycetota</taxon>
        <taxon>Planctomycetia</taxon>
        <taxon>Pirellulales</taxon>
        <taxon>Lacipirellulaceae</taxon>
        <taxon>Botrimarina</taxon>
    </lineage>
</organism>
<proteinExistence type="predicted"/>
<evidence type="ECO:0000313" key="3">
    <source>
        <dbReference type="Proteomes" id="UP000317421"/>
    </source>
</evidence>
<comment type="caution">
    <text evidence="2">The sequence shown here is derived from an EMBL/GenBank/DDBJ whole genome shotgun (WGS) entry which is preliminary data.</text>
</comment>